<dbReference type="EMBL" id="AP014685">
    <property type="protein sequence ID" value="BAR53384.1"/>
    <property type="molecule type" value="Genomic_DNA"/>
</dbReference>
<organism evidence="1 2">
    <name type="scientific">Bradyrhizobium diazoefficiens</name>
    <dbReference type="NCBI Taxonomy" id="1355477"/>
    <lineage>
        <taxon>Bacteria</taxon>
        <taxon>Pseudomonadati</taxon>
        <taxon>Pseudomonadota</taxon>
        <taxon>Alphaproteobacteria</taxon>
        <taxon>Hyphomicrobiales</taxon>
        <taxon>Nitrobacteraceae</taxon>
        <taxon>Bradyrhizobium</taxon>
    </lineage>
</organism>
<proteinExistence type="predicted"/>
<dbReference type="RefSeq" id="WP_011088256.1">
    <property type="nucleotide sequence ID" value="NZ_AJQI01000384.1"/>
</dbReference>
<sequence length="84" mass="9408">MPYALFCNDAQISKAYPDESDVWKLAQRSGLVVDVSADDNRAGPRRVLDNDYEIKPCRAAQGEDPATNKAEAERQSRIELQLNL</sequence>
<protein>
    <submittedName>
        <fullName evidence="1">Uncharacterized protein</fullName>
    </submittedName>
</protein>
<name>A0A0E4FUJ9_9BRAD</name>
<evidence type="ECO:0000313" key="2">
    <source>
        <dbReference type="Proteomes" id="UP000063308"/>
    </source>
</evidence>
<dbReference type="Proteomes" id="UP000063308">
    <property type="component" value="Chromosome"/>
</dbReference>
<gene>
    <name evidence="1" type="ORF">NK6_196</name>
</gene>
<accession>A0A0E4FUJ9</accession>
<dbReference type="OMA" id="PYALFCN"/>
<dbReference type="GeneID" id="46492510"/>
<dbReference type="AlphaFoldDB" id="A0A0E4FUJ9"/>
<evidence type="ECO:0000313" key="1">
    <source>
        <dbReference type="EMBL" id="BAR53384.1"/>
    </source>
</evidence>
<reference evidence="1 2" key="1">
    <citation type="submission" date="2014-11" db="EMBL/GenBank/DDBJ databases">
        <title>Symbiosis island explosion on the genome of extra-slow-growing strains of soybean bradyrhizobia with massive insertion sequences.</title>
        <authorList>
            <person name="Iida T."/>
            <person name="Minamisawa K."/>
        </authorList>
    </citation>
    <scope>NUCLEOTIDE SEQUENCE [LARGE SCALE GENOMIC DNA]</scope>
    <source>
        <strain evidence="1 2">NK6</strain>
    </source>
</reference>